<feature type="domain" description="Polymerase/histidinol phosphatase N-terminal" evidence="8">
    <location>
        <begin position="4"/>
        <end position="71"/>
    </location>
</feature>
<dbReference type="InterPro" id="IPR040982">
    <property type="entry name" value="DNA_pol3_finger"/>
</dbReference>
<dbReference type="InterPro" id="IPR004013">
    <property type="entry name" value="PHP_dom"/>
</dbReference>
<evidence type="ECO:0000313" key="9">
    <source>
        <dbReference type="EMBL" id="KRL63554.1"/>
    </source>
</evidence>
<dbReference type="InterPro" id="IPR041931">
    <property type="entry name" value="DNA_pol3_alpha_thumb_dom"/>
</dbReference>
<keyword evidence="10" id="KW-1185">Reference proteome</keyword>
<dbReference type="EC" id="2.7.7.7" evidence="1"/>
<dbReference type="Proteomes" id="UP000051931">
    <property type="component" value="Unassembled WGS sequence"/>
</dbReference>
<dbReference type="OrthoDB" id="9803237at2"/>
<dbReference type="GO" id="GO:0003887">
    <property type="term" value="F:DNA-directed DNA polymerase activity"/>
    <property type="evidence" value="ECO:0007669"/>
    <property type="project" value="UniProtKB-KW"/>
</dbReference>
<comment type="caution">
    <text evidence="9">The sequence shown here is derived from an EMBL/GenBank/DDBJ whole genome shotgun (WGS) entry which is preliminary data.</text>
</comment>
<comment type="catalytic activity">
    <reaction evidence="7">
        <text>DNA(n) + a 2'-deoxyribonucleoside 5'-triphosphate = DNA(n+1) + diphosphate</text>
        <dbReference type="Rhea" id="RHEA:22508"/>
        <dbReference type="Rhea" id="RHEA-COMP:17339"/>
        <dbReference type="Rhea" id="RHEA-COMP:17340"/>
        <dbReference type="ChEBI" id="CHEBI:33019"/>
        <dbReference type="ChEBI" id="CHEBI:61560"/>
        <dbReference type="ChEBI" id="CHEBI:173112"/>
        <dbReference type="EC" id="2.7.7.7"/>
    </reaction>
</comment>
<dbReference type="PANTHER" id="PTHR32294">
    <property type="entry name" value="DNA POLYMERASE III SUBUNIT ALPHA"/>
    <property type="match status" value="1"/>
</dbReference>
<comment type="subunit">
    <text evidence="6">DNA polymerase III contains a core (composed of alpha, epsilon and theta chains) that associates with a tau subunit. This core dimerizes to form the POLIII' complex. PolIII' associates with the gamma complex (composed of gamma, delta, delta', psi and chi chains) and with the beta chain to form the complete DNA polymerase III complex.</text>
</comment>
<dbReference type="PATRIC" id="fig|1122152.4.peg.811"/>
<dbReference type="SUPFAM" id="SSF89550">
    <property type="entry name" value="PHP domain-like"/>
    <property type="match status" value="1"/>
</dbReference>
<dbReference type="CDD" id="cd07431">
    <property type="entry name" value="PHP_PolIIIA"/>
    <property type="match status" value="1"/>
</dbReference>
<organism evidence="9 10">
    <name type="scientific">Lactobacillus psittaci DSM 15354</name>
    <dbReference type="NCBI Taxonomy" id="1122152"/>
    <lineage>
        <taxon>Bacteria</taxon>
        <taxon>Bacillati</taxon>
        <taxon>Bacillota</taxon>
        <taxon>Bacilli</taxon>
        <taxon>Lactobacillales</taxon>
        <taxon>Lactobacillaceae</taxon>
        <taxon>Lactobacillus</taxon>
    </lineage>
</organism>
<dbReference type="EMBL" id="AZFB01000003">
    <property type="protein sequence ID" value="KRL63554.1"/>
    <property type="molecule type" value="Genomic_DNA"/>
</dbReference>
<evidence type="ECO:0000256" key="4">
    <source>
        <dbReference type="ARBA" id="ARBA00022705"/>
    </source>
</evidence>
<evidence type="ECO:0000256" key="2">
    <source>
        <dbReference type="ARBA" id="ARBA00022679"/>
    </source>
</evidence>
<proteinExistence type="predicted"/>
<reference evidence="9 10" key="1">
    <citation type="journal article" date="2015" name="Genome Announc.">
        <title>Expanding the biotechnology potential of lactobacilli through comparative genomics of 213 strains and associated genera.</title>
        <authorList>
            <person name="Sun Z."/>
            <person name="Harris H.M."/>
            <person name="McCann A."/>
            <person name="Guo C."/>
            <person name="Argimon S."/>
            <person name="Zhang W."/>
            <person name="Yang X."/>
            <person name="Jeffery I.B."/>
            <person name="Cooney J.C."/>
            <person name="Kagawa T.F."/>
            <person name="Liu W."/>
            <person name="Song Y."/>
            <person name="Salvetti E."/>
            <person name="Wrobel A."/>
            <person name="Rasinkangas P."/>
            <person name="Parkhill J."/>
            <person name="Rea M.C."/>
            <person name="O'Sullivan O."/>
            <person name="Ritari J."/>
            <person name="Douillard F.P."/>
            <person name="Paul Ross R."/>
            <person name="Yang R."/>
            <person name="Briner A.E."/>
            <person name="Felis G.E."/>
            <person name="de Vos W.M."/>
            <person name="Barrangou R."/>
            <person name="Klaenhammer T.R."/>
            <person name="Caufield P.W."/>
            <person name="Cui Y."/>
            <person name="Zhang H."/>
            <person name="O'Toole P.W."/>
        </authorList>
    </citation>
    <scope>NUCLEOTIDE SEQUENCE [LARGE SCALE GENOMIC DNA]</scope>
    <source>
        <strain evidence="9 10">DSM 15354</strain>
    </source>
</reference>
<dbReference type="InterPro" id="IPR003141">
    <property type="entry name" value="Pol/His_phosphatase_N"/>
</dbReference>
<dbReference type="InterPro" id="IPR016195">
    <property type="entry name" value="Pol/histidinol_Pase-like"/>
</dbReference>
<dbReference type="PANTHER" id="PTHR32294:SF0">
    <property type="entry name" value="DNA POLYMERASE III SUBUNIT ALPHA"/>
    <property type="match status" value="1"/>
</dbReference>
<keyword evidence="2" id="KW-0808">Transferase</keyword>
<evidence type="ECO:0000256" key="6">
    <source>
        <dbReference type="ARBA" id="ARBA00026073"/>
    </source>
</evidence>
<name>A0A0R1SAC4_9LACO</name>
<dbReference type="Pfam" id="PF07733">
    <property type="entry name" value="DNA_pol3_alpha"/>
    <property type="match status" value="1"/>
</dbReference>
<gene>
    <name evidence="9" type="ORF">FC23_GL000797</name>
</gene>
<dbReference type="SMART" id="SM00481">
    <property type="entry name" value="POLIIIAc"/>
    <property type="match status" value="1"/>
</dbReference>
<dbReference type="Pfam" id="PF17657">
    <property type="entry name" value="DNA_pol3_finger"/>
    <property type="match status" value="1"/>
</dbReference>
<keyword evidence="5" id="KW-0239">DNA-directed DNA polymerase</keyword>
<evidence type="ECO:0000259" key="8">
    <source>
        <dbReference type="SMART" id="SM00481"/>
    </source>
</evidence>
<evidence type="ECO:0000256" key="5">
    <source>
        <dbReference type="ARBA" id="ARBA00022932"/>
    </source>
</evidence>
<evidence type="ECO:0000256" key="3">
    <source>
        <dbReference type="ARBA" id="ARBA00022695"/>
    </source>
</evidence>
<evidence type="ECO:0000313" key="10">
    <source>
        <dbReference type="Proteomes" id="UP000051931"/>
    </source>
</evidence>
<dbReference type="GO" id="GO:0008408">
    <property type="term" value="F:3'-5' exonuclease activity"/>
    <property type="evidence" value="ECO:0007669"/>
    <property type="project" value="InterPro"/>
</dbReference>
<dbReference type="STRING" id="1122152.GCA_000425905_00234"/>
<dbReference type="Pfam" id="PF14579">
    <property type="entry name" value="HHH_6"/>
    <property type="match status" value="1"/>
</dbReference>
<dbReference type="Gene3D" id="1.10.10.1600">
    <property type="entry name" value="Bacterial DNA polymerase III alpha subunit, thumb domain"/>
    <property type="match status" value="1"/>
</dbReference>
<dbReference type="InterPro" id="IPR004805">
    <property type="entry name" value="DnaE2/DnaE/PolC"/>
</dbReference>
<dbReference type="Pfam" id="PF02811">
    <property type="entry name" value="PHP"/>
    <property type="match status" value="1"/>
</dbReference>
<evidence type="ECO:0000256" key="7">
    <source>
        <dbReference type="ARBA" id="ARBA00049244"/>
    </source>
</evidence>
<dbReference type="eggNOG" id="COG0587">
    <property type="taxonomic scope" value="Bacteria"/>
</dbReference>
<sequence length="1038" mass="116964">MQVAGLQTLSSYSLLQSPIKINQLVKDAQEKGYDSIALTDINVTYGLVDFYLAAKKQGIKPLLGMTIRINGLIDPAKKYDLLTIAKNQQGYQNILRLSSAINLITENGQNDKVLTLKQLDKYLSHQFFIVPANDRSELRSLSETSPNLASDFVREISNLIPSTSSLYLGVYGAKGQTYLDFVSSMAKQFNLPLVATEDVRYLNPQDQFLTKTLGAIANNVKLHPLVELAQERGSHYLRSSTELSVSYRNLNLETALFNAAKIATEANSEVEFVQPQLPKYHQDKFASSQAYLRHLAEIGLASRFKSGKIPQPYQERLDYELKVINEMGFDDYFLIVWDVINYAHSVDITTGPGRGSAAGSLVAYSLRITEVDPLRYHLLFERFLNPSRKQMPDIDLDIPDNRRDEVIKYMFTKYGMDHAAQILTFGTLAAKQAIRDCGRVFGLAKTQIDKWTRAIPFKKTKITLQEAYQESEKMRLLVNATEVNKLMFKTALALEDLPRHYSIHAAGLVISDKSIAKISGLQAGVNEIPVTQQTKKHVEELGLLKIDFLGLRNLTILGNTLKILSQDGIKLDPKLINLQDTKTLALFQAGETDAIFQFESAGIQGVLRRLHPDDFEDVVAVNALYRPGPIKNIDHFINRKLGKEPVTYPDSSLEAILKPTYGILVYQEQVMQTAQILAGFSLGEADNLRRAMSKKDQAVIEKERSKFISGAIEKGHSKQQAEIIYNYIEQFANYGFNRSHAVAYSKVAFWLAYLKVHFPAAFYTALLNSNLANREKLAEYIRQAQKYGVKVHHPDINQSQVDFTLQKGELWTGLKAIKGVRIDFLRNIVANRPYKSLVDFLRKIDTKFLNAQAICALIKGGCFDKIDANRSELLYNCEDIVENVKFTGQNITLSEGLGGIRMVEKEAPTKSQKAEMEEEVLGFSTTQTALVAVQKYAKRFNTRDLTSYQVNETGISVGRLIKLKQIRTKKGDTMAFAQFTDAISTIEVTIFPGVYKKFAEILKEGQIYLLGLRTTNDRYDASKVQYFLTNLKQVNFKE</sequence>
<keyword evidence="3" id="KW-0548">Nucleotidyltransferase</keyword>
<dbReference type="InterPro" id="IPR011708">
    <property type="entry name" value="DNA_pol3_alpha_NTPase_dom"/>
</dbReference>
<dbReference type="AlphaFoldDB" id="A0A0R1SAC4"/>
<dbReference type="Gene3D" id="3.20.20.140">
    <property type="entry name" value="Metal-dependent hydrolases"/>
    <property type="match status" value="1"/>
</dbReference>
<accession>A0A0R1SAC4</accession>
<dbReference type="CDD" id="cd04485">
    <property type="entry name" value="DnaE_OBF"/>
    <property type="match status" value="1"/>
</dbReference>
<dbReference type="InterPro" id="IPR029460">
    <property type="entry name" value="DNAPol_HHH"/>
</dbReference>
<dbReference type="Gene3D" id="1.10.150.870">
    <property type="match status" value="1"/>
</dbReference>
<dbReference type="GO" id="GO:0006260">
    <property type="term" value="P:DNA replication"/>
    <property type="evidence" value="ECO:0007669"/>
    <property type="project" value="UniProtKB-KW"/>
</dbReference>
<keyword evidence="4" id="KW-0235">DNA replication</keyword>
<dbReference type="RefSeq" id="WP_027825533.1">
    <property type="nucleotide sequence ID" value="NZ_AZFB01000003.1"/>
</dbReference>
<evidence type="ECO:0000256" key="1">
    <source>
        <dbReference type="ARBA" id="ARBA00012417"/>
    </source>
</evidence>
<protein>
    <recommendedName>
        <fullName evidence="1">DNA-directed DNA polymerase</fullName>
        <ecNumber evidence="1">2.7.7.7</ecNumber>
    </recommendedName>
</protein>
<dbReference type="NCBIfam" id="TIGR00594">
    <property type="entry name" value="polc"/>
    <property type="match status" value="1"/>
</dbReference>